<comment type="caution">
    <text evidence="2">The sequence shown here is derived from an EMBL/GenBank/DDBJ whole genome shotgun (WGS) entry which is preliminary data.</text>
</comment>
<dbReference type="Proteomes" id="UP000605897">
    <property type="component" value="Unassembled WGS sequence"/>
</dbReference>
<evidence type="ECO:0000259" key="1">
    <source>
        <dbReference type="Pfam" id="PF11706"/>
    </source>
</evidence>
<dbReference type="PANTHER" id="PTHR35525:SF3">
    <property type="entry name" value="BLL6575 PROTEIN"/>
    <property type="match status" value="1"/>
</dbReference>
<evidence type="ECO:0000313" key="3">
    <source>
        <dbReference type="Proteomes" id="UP000605897"/>
    </source>
</evidence>
<keyword evidence="3" id="KW-1185">Reference proteome</keyword>
<reference evidence="3" key="1">
    <citation type="journal article" date="2019" name="Int. J. Syst. Evol. Microbiol.">
        <title>The Global Catalogue of Microorganisms (GCM) 10K type strain sequencing project: providing services to taxonomists for standard genome sequencing and annotation.</title>
        <authorList>
            <consortium name="The Broad Institute Genomics Platform"/>
            <consortium name="The Broad Institute Genome Sequencing Center for Infectious Disease"/>
            <person name="Wu L."/>
            <person name="Ma J."/>
        </authorList>
    </citation>
    <scope>NUCLEOTIDE SEQUENCE [LARGE SCALE GENOMIC DNA]</scope>
    <source>
        <strain evidence="3">CGMCC 4.7677</strain>
    </source>
</reference>
<gene>
    <name evidence="2" type="ORF">GCM10017786_05190</name>
</gene>
<accession>A0ABQ3ICJ1</accession>
<organism evidence="2 3">
    <name type="scientific">Amycolatopsis deserti</name>
    <dbReference type="NCBI Taxonomy" id="185696"/>
    <lineage>
        <taxon>Bacteria</taxon>
        <taxon>Bacillati</taxon>
        <taxon>Actinomycetota</taxon>
        <taxon>Actinomycetes</taxon>
        <taxon>Pseudonocardiales</taxon>
        <taxon>Pseudonocardiaceae</taxon>
        <taxon>Amycolatopsis</taxon>
    </lineage>
</organism>
<dbReference type="SUPFAM" id="SSF160904">
    <property type="entry name" value="Jann2411-like"/>
    <property type="match status" value="1"/>
</dbReference>
<dbReference type="InterPro" id="IPR023286">
    <property type="entry name" value="ABATE_dom_sf"/>
</dbReference>
<protein>
    <recommendedName>
        <fullName evidence="1">Zinc finger CGNR domain-containing protein</fullName>
    </recommendedName>
</protein>
<dbReference type="RefSeq" id="WP_229874069.1">
    <property type="nucleotide sequence ID" value="NZ_BNAU01000001.1"/>
</dbReference>
<evidence type="ECO:0000313" key="2">
    <source>
        <dbReference type="EMBL" id="GHE78485.1"/>
    </source>
</evidence>
<dbReference type="PANTHER" id="PTHR35525">
    <property type="entry name" value="BLL6575 PROTEIN"/>
    <property type="match status" value="1"/>
</dbReference>
<dbReference type="InterPro" id="IPR010852">
    <property type="entry name" value="ABATE"/>
</dbReference>
<name>A0ABQ3ICJ1_9PSEU</name>
<dbReference type="Pfam" id="PF07336">
    <property type="entry name" value="ABATE"/>
    <property type="match status" value="1"/>
</dbReference>
<dbReference type="EMBL" id="BNAU01000001">
    <property type="protein sequence ID" value="GHE78485.1"/>
    <property type="molecule type" value="Genomic_DNA"/>
</dbReference>
<sequence length="179" mass="19158">MEFAFVSGDPALDLAGTVLSRRDAPVDLLSAPADLERWVAACPGLPDRVRVDRAGFELARSLREACYRLALDRVHGRPFDAASLAIVNRAAAAPPPVVQLGDTGLRLSGNLRAVLSQIARGGITVLADPAACLKECGRAGCTRLYLDRSRGARRTWCGMAECGNRVKAAAYRARRRTSA</sequence>
<proteinExistence type="predicted"/>
<dbReference type="InterPro" id="IPR021005">
    <property type="entry name" value="Znf_CGNR"/>
</dbReference>
<dbReference type="Gene3D" id="1.10.3300.10">
    <property type="entry name" value="Jann2411-like domain"/>
    <property type="match status" value="1"/>
</dbReference>
<feature type="domain" description="Zinc finger CGNR" evidence="1">
    <location>
        <begin position="133"/>
        <end position="175"/>
    </location>
</feature>
<dbReference type="Pfam" id="PF11706">
    <property type="entry name" value="zf-CGNR"/>
    <property type="match status" value="1"/>
</dbReference>